<sequence length="809" mass="87264">MSTAGIIARSAEPVLAFADRLAEVRGERQADLLRHAAGLLDRFSAALQRGGLPGAAVPPARAALALVLDQEARANPTLDVALWGQEARQQLFQGREISASDLTEYQRRAADLPAHRETIAFVSDCLTRLANRRTFAPAPVSAGWTGILTVLGVAYLLAVLAWASWVEWRFHRDLLAAFQANALSLGLDREGPFPDLAQRLDRLAAEAEGAALTRAKAPVTLWAGWLGYDAAEKAQADYTHALQQHLPKLTASAIGRALEREGEPAAAYDTLRAWSVLSGQANWQPEWLAGWALDRAVSDPTLAGLAPHLSALAPPDPRSLPRPDPELLEQARAIAAEAPEPERAYLELRRSPAMAALPGWQPDAAVPGLSAILRRKSGLSMDEALPGIYTENGWQLARDTAAGLAVQSARAEATRLFSTVPPLQNDTPDVLMDRLQDDTLARWSDYLADLRVREFTSPESSVLISGALARQASPLEGLMREVWQQTGGTDRSRSHQQQIKIASVFGPMIQYVETGRMQEISNLFVGLNVALAASDREGAKGQKRLMSVQDRASSVAALGVAPLVVVQLVEDTLAQSGAAQGDLLTNKLTRAWQNEVLEACLGGTQGRFPFADGPDADPAALQRLLAPGGSLDRFVMTRADALLDRSQTPWRWKPEGRFQGLSPESALFLQSASEIGQGLFPAGRAESELTLSALAERGRAFVALGGQGGPVEATSDSLVLAWPGNQPEAGIEVVLNSGAGEARLAHPGFWGLLRLLSPLRLRERDNGQRFLVDLKAEDSRLFMEIQMDRPQNPIALRKVMQGFACPAVL</sequence>
<accession>A0ABU0VVD9</accession>
<keyword evidence="1" id="KW-0812">Transmembrane</keyword>
<dbReference type="PANTHER" id="PTHR36153">
    <property type="entry name" value="INNER MEMBRANE PROTEIN-RELATED"/>
    <property type="match status" value="1"/>
</dbReference>
<gene>
    <name evidence="4" type="ORF">Q9295_04910</name>
</gene>
<comment type="caution">
    <text evidence="4">The sequence shown here is derived from an EMBL/GenBank/DDBJ whole genome shotgun (WGS) entry which is preliminary data.</text>
</comment>
<evidence type="ECO:0000256" key="1">
    <source>
        <dbReference type="SAM" id="Phobius"/>
    </source>
</evidence>
<evidence type="ECO:0000259" key="3">
    <source>
        <dbReference type="Pfam" id="PF06761"/>
    </source>
</evidence>
<keyword evidence="1" id="KW-1133">Transmembrane helix</keyword>
<keyword evidence="1" id="KW-0472">Membrane</keyword>
<proteinExistence type="predicted"/>
<feature type="transmembrane region" description="Helical" evidence="1">
    <location>
        <begin position="142"/>
        <end position="165"/>
    </location>
</feature>
<protein>
    <submittedName>
        <fullName evidence="4">ImcF-related family protein</fullName>
    </submittedName>
</protein>
<dbReference type="Proteomes" id="UP001239680">
    <property type="component" value="Unassembled WGS sequence"/>
</dbReference>
<evidence type="ECO:0000313" key="4">
    <source>
        <dbReference type="EMBL" id="MDQ2065702.1"/>
    </source>
</evidence>
<feature type="domain" description="IcmF-related" evidence="3">
    <location>
        <begin position="198"/>
        <end position="486"/>
    </location>
</feature>
<name>A0ABU0VVD9_9RHOB</name>
<dbReference type="RefSeq" id="WP_306679396.1">
    <property type="nucleotide sequence ID" value="NZ_JAVDBT010000004.1"/>
</dbReference>
<evidence type="ECO:0000313" key="5">
    <source>
        <dbReference type="Proteomes" id="UP001239680"/>
    </source>
</evidence>
<evidence type="ECO:0000259" key="2">
    <source>
        <dbReference type="Pfam" id="PF06744"/>
    </source>
</evidence>
<organism evidence="4 5">
    <name type="scientific">Pseudogemmobacter lacusdianii</name>
    <dbReference type="NCBI Taxonomy" id="3069608"/>
    <lineage>
        <taxon>Bacteria</taxon>
        <taxon>Pseudomonadati</taxon>
        <taxon>Pseudomonadota</taxon>
        <taxon>Alphaproteobacteria</taxon>
        <taxon>Rhodobacterales</taxon>
        <taxon>Paracoccaceae</taxon>
        <taxon>Pseudogemmobacter</taxon>
    </lineage>
</organism>
<dbReference type="InterPro" id="IPR010623">
    <property type="entry name" value="IcmF_C"/>
</dbReference>
<dbReference type="PANTHER" id="PTHR36153:SF1">
    <property type="entry name" value="TYPE VI SECRETION SYSTEM COMPONENT TSSM1"/>
    <property type="match status" value="1"/>
</dbReference>
<reference evidence="4 5" key="1">
    <citation type="submission" date="2023-08" db="EMBL/GenBank/DDBJ databases">
        <title>Characterization of two Paracoccaceae strains isolated from Phycosphere and proposal of Xinfangfangia lacusdiani sp. nov.</title>
        <authorList>
            <person name="Deng Y."/>
            <person name="Zhang Y.Q."/>
        </authorList>
    </citation>
    <scope>NUCLEOTIDE SEQUENCE [LARGE SCALE GENOMIC DNA]</scope>
    <source>
        <strain evidence="4 5">CPCC 101601</strain>
    </source>
</reference>
<dbReference type="EMBL" id="JAVDBT010000004">
    <property type="protein sequence ID" value="MDQ2065702.1"/>
    <property type="molecule type" value="Genomic_DNA"/>
</dbReference>
<dbReference type="InterPro" id="IPR009612">
    <property type="entry name" value="IcmF-rel"/>
</dbReference>
<dbReference type="InterPro" id="IPR053156">
    <property type="entry name" value="T6SS_TssM-like"/>
</dbReference>
<feature type="domain" description="Type VI secretion system IcmF C-terminal" evidence="2">
    <location>
        <begin position="718"/>
        <end position="788"/>
    </location>
</feature>
<dbReference type="Pfam" id="PF06744">
    <property type="entry name" value="IcmF_C"/>
    <property type="match status" value="1"/>
</dbReference>
<keyword evidence="5" id="KW-1185">Reference proteome</keyword>
<dbReference type="Pfam" id="PF06761">
    <property type="entry name" value="IcmF-related"/>
    <property type="match status" value="1"/>
</dbReference>